<dbReference type="InterPro" id="IPR033336">
    <property type="entry name" value="SAXO1/2"/>
</dbReference>
<sequence>MCEINLQHANQEEMEGNYKEQRSPDCSQCLKLKNGASLNGDYNLCKQSSSSLFEEIRTDEHQSKFCPCPKKCRMPMCSPFFNKYIQPPRQTSCKPIVCYQKPTLSFANETIYKKSFECIDPNTAASCRLPIIQPKSFLKSPDSAFEKETIMKLSFPSYCVLDRAKPIIPKSSSLLGVGFMQDMTTQKHDFVPKFQYRRLKILPKDNIKKLCGCIEKETTQRLSFMPTCVVDKRESFKPMIAYKKSEIPMEFQTTQKLSFLPTCPSAREEFPWAKKAKYQPPSIEFAKDTITKLSYLAPGCFRDEQFSNLMPPHIEC</sequence>
<evidence type="ECO:0000313" key="3">
    <source>
        <dbReference type="Proteomes" id="UP001153620"/>
    </source>
</evidence>
<reference evidence="2" key="2">
    <citation type="submission" date="2022-10" db="EMBL/GenBank/DDBJ databases">
        <authorList>
            <consortium name="ENA_rothamsted_submissions"/>
            <consortium name="culmorum"/>
            <person name="King R."/>
        </authorList>
    </citation>
    <scope>NUCLEOTIDE SEQUENCE</scope>
</reference>
<evidence type="ECO:0000313" key="2">
    <source>
        <dbReference type="EMBL" id="CAG9804012.1"/>
    </source>
</evidence>
<dbReference type="PANTHER" id="PTHR31516">
    <property type="entry name" value="STABILIZER OF AXONEMAL MICROTUBULES 2"/>
    <property type="match status" value="1"/>
</dbReference>
<dbReference type="GO" id="GO:0008017">
    <property type="term" value="F:microtubule binding"/>
    <property type="evidence" value="ECO:0007669"/>
    <property type="project" value="InterPro"/>
</dbReference>
<dbReference type="OrthoDB" id="3349449at2759"/>
<evidence type="ECO:0000256" key="1">
    <source>
        <dbReference type="ARBA" id="ARBA00008738"/>
    </source>
</evidence>
<dbReference type="GO" id="GO:0005814">
    <property type="term" value="C:centriole"/>
    <property type="evidence" value="ECO:0007669"/>
    <property type="project" value="TreeGrafter"/>
</dbReference>
<proteinExistence type="inferred from homology"/>
<dbReference type="PANTHER" id="PTHR31516:SF17">
    <property type="entry name" value="STABILIZER OF AXONEMAL MICROTUBULES 2"/>
    <property type="match status" value="1"/>
</dbReference>
<reference evidence="2" key="1">
    <citation type="submission" date="2022-01" db="EMBL/GenBank/DDBJ databases">
        <authorList>
            <person name="King R."/>
        </authorList>
    </citation>
    <scope>NUCLEOTIDE SEQUENCE</scope>
</reference>
<dbReference type="AlphaFoldDB" id="A0A9N9WSX2"/>
<comment type="similarity">
    <text evidence="1">Belongs to the FAM154 family.</text>
</comment>
<dbReference type="GO" id="GO:0036064">
    <property type="term" value="C:ciliary basal body"/>
    <property type="evidence" value="ECO:0007669"/>
    <property type="project" value="TreeGrafter"/>
</dbReference>
<name>A0A9N9WSX2_9DIPT</name>
<organism evidence="2 3">
    <name type="scientific">Chironomus riparius</name>
    <dbReference type="NCBI Taxonomy" id="315576"/>
    <lineage>
        <taxon>Eukaryota</taxon>
        <taxon>Metazoa</taxon>
        <taxon>Ecdysozoa</taxon>
        <taxon>Arthropoda</taxon>
        <taxon>Hexapoda</taxon>
        <taxon>Insecta</taxon>
        <taxon>Pterygota</taxon>
        <taxon>Neoptera</taxon>
        <taxon>Endopterygota</taxon>
        <taxon>Diptera</taxon>
        <taxon>Nematocera</taxon>
        <taxon>Chironomoidea</taxon>
        <taxon>Chironomidae</taxon>
        <taxon>Chironominae</taxon>
        <taxon>Chironomus</taxon>
    </lineage>
</organism>
<dbReference type="EMBL" id="OU895878">
    <property type="protein sequence ID" value="CAG9804012.1"/>
    <property type="molecule type" value="Genomic_DNA"/>
</dbReference>
<protein>
    <submittedName>
        <fullName evidence="2">Uncharacterized protein</fullName>
    </submittedName>
</protein>
<gene>
    <name evidence="2" type="ORF">CHIRRI_LOCUS6907</name>
</gene>
<dbReference type="GO" id="GO:0005879">
    <property type="term" value="C:axonemal microtubule"/>
    <property type="evidence" value="ECO:0007669"/>
    <property type="project" value="TreeGrafter"/>
</dbReference>
<keyword evidence="3" id="KW-1185">Reference proteome</keyword>
<accession>A0A9N9WSX2</accession>
<dbReference type="Proteomes" id="UP001153620">
    <property type="component" value="Chromosome 2"/>
</dbReference>
<dbReference type="GO" id="GO:0036126">
    <property type="term" value="C:sperm flagellum"/>
    <property type="evidence" value="ECO:0007669"/>
    <property type="project" value="TreeGrafter"/>
</dbReference>